<dbReference type="EMBL" id="VSSQ01082619">
    <property type="protein sequence ID" value="MPN31178.1"/>
    <property type="molecule type" value="Genomic_DNA"/>
</dbReference>
<reference evidence="1" key="1">
    <citation type="submission" date="2019-08" db="EMBL/GenBank/DDBJ databases">
        <authorList>
            <person name="Kucharzyk K."/>
            <person name="Murdoch R.W."/>
            <person name="Higgins S."/>
            <person name="Loffler F."/>
        </authorList>
    </citation>
    <scope>NUCLEOTIDE SEQUENCE</scope>
</reference>
<name>A0A645GWS5_9ZZZZ</name>
<evidence type="ECO:0000313" key="1">
    <source>
        <dbReference type="EMBL" id="MPN31178.1"/>
    </source>
</evidence>
<organism evidence="1">
    <name type="scientific">bioreactor metagenome</name>
    <dbReference type="NCBI Taxonomy" id="1076179"/>
    <lineage>
        <taxon>unclassified sequences</taxon>
        <taxon>metagenomes</taxon>
        <taxon>ecological metagenomes</taxon>
    </lineage>
</organism>
<protein>
    <submittedName>
        <fullName evidence="1">Uncharacterized protein</fullName>
    </submittedName>
</protein>
<comment type="caution">
    <text evidence="1">The sequence shown here is derived from an EMBL/GenBank/DDBJ whole genome shotgun (WGS) entry which is preliminary data.</text>
</comment>
<gene>
    <name evidence="1" type="ORF">SDC9_178652</name>
</gene>
<sequence>MDHGGQVKLKVVFSQVQFFFIFYDNYIISNTVIPFQHFRCTAVSHYFYLGITGLKQFHGTGMIRLHMIDDKIIDLLVP</sequence>
<accession>A0A645GWS5</accession>
<dbReference type="AlphaFoldDB" id="A0A645GWS5"/>
<proteinExistence type="predicted"/>